<comment type="caution">
    <text evidence="7">The sequence shown here is derived from an EMBL/GenBank/DDBJ whole genome shotgun (WGS) entry which is preliminary data.</text>
</comment>
<dbReference type="PROSITE" id="PS00022">
    <property type="entry name" value="EGF_1"/>
    <property type="match status" value="3"/>
</dbReference>
<feature type="domain" description="EGF-like" evidence="6">
    <location>
        <begin position="51"/>
        <end position="90"/>
    </location>
</feature>
<keyword evidence="2" id="KW-0677">Repeat</keyword>
<dbReference type="PANTHER" id="PTHR11219">
    <property type="entry name" value="TENEURIN AND N-ACETYLGLUCOSAMINE-1-PHOSPHODIESTER ALPHA-N-ACETYLGLUCOSAMINIDASE"/>
    <property type="match status" value="1"/>
</dbReference>
<dbReference type="Gene3D" id="2.10.25.10">
    <property type="entry name" value="Laminin"/>
    <property type="match status" value="1"/>
</dbReference>
<evidence type="ECO:0000256" key="5">
    <source>
        <dbReference type="SAM" id="MobiDB-lite"/>
    </source>
</evidence>
<keyword evidence="1 4" id="KW-0245">EGF-like domain</keyword>
<dbReference type="CDD" id="cd00055">
    <property type="entry name" value="EGF_Lam"/>
    <property type="match status" value="1"/>
</dbReference>
<sequence>MTATSQRPVQLGARRRRARRPDASQRSACWAAVIAVLALTWTATQDALTAEGRPCSNACSGHGQCVLSETDGAYCTCVRGFNTSEGPDCSFRECPKDVAWWDFATADDVAHAEVACSNMGVCDETSGQCDCQDGFEGIACERLSCPVTNGKVCMGRGRCMSLREAAETKDDATLFRDTTYTRWDADKIYGCVCDPGFTGYDCSLRTCTEGIDIINGAYLSEIQILDCSCPTNCDGYFYLNFRSQSVKILHSDSDTELKASLESLEAIVSVDVTLYGGSTVCDNDGVSAEITFRNLPGDLPDMIITGDSYLTSDGGATSVSMVTSGSAGSQGGTSRDGTAPVTECSGRGYCNRQFGSCWCQNTNVASTGGLFEASDGEGNAGTRDDCGKITTTPTACPFADNGSGTPTECASQGTCDPSTYRCSCNAGYTGHNCMLLTCPSGPAWFAEPTMSNSVHATAECSNMGICDRETGLCSCKSGFTGNACQLLACPGAEEGNTCNGHGTCYNMQQLAMLSLENGELRGVTYGTVPDEDNWDYNSIQGCYCDDAYFHGPFGWDFSSFSASYDCTKLSCPYGDNPQTTGQVNEVQTMTCIATAGTFQVSFRQDFSADIPYDATVAQFRAYLQALYSINEVAVSFDSGSTVCSSGAGTVSTLSFKVPGDLPLLTADTTQLTGSISFEESVQGTTEFIECSGQGTCDRSTGICDCFPGYSSSDGSGDGVTVGQRGDCGAMLIFASAQDEDAETL</sequence>
<dbReference type="PROSITE" id="PS50026">
    <property type="entry name" value="EGF_3"/>
    <property type="match status" value="3"/>
</dbReference>
<dbReference type="InterPro" id="IPR013111">
    <property type="entry name" value="EGF_extracell"/>
</dbReference>
<evidence type="ECO:0000256" key="3">
    <source>
        <dbReference type="ARBA" id="ARBA00023157"/>
    </source>
</evidence>
<evidence type="ECO:0000256" key="2">
    <source>
        <dbReference type="ARBA" id="ARBA00022737"/>
    </source>
</evidence>
<dbReference type="Gene3D" id="2.170.300.10">
    <property type="entry name" value="Tie2 ligand-binding domain superfamily"/>
    <property type="match status" value="1"/>
</dbReference>
<evidence type="ECO:0000313" key="7">
    <source>
        <dbReference type="EMBL" id="GBG28286.1"/>
    </source>
</evidence>
<name>A0A2R5GB99_9STRA</name>
<dbReference type="PANTHER" id="PTHR11219:SF69">
    <property type="entry name" value="TENEURIN-A"/>
    <property type="match status" value="1"/>
</dbReference>
<feature type="region of interest" description="Disordered" evidence="5">
    <location>
        <begin position="1"/>
        <end position="20"/>
    </location>
</feature>
<dbReference type="Pfam" id="PF07974">
    <property type="entry name" value="EGF_2"/>
    <property type="match status" value="3"/>
</dbReference>
<dbReference type="EMBL" id="BEYU01000040">
    <property type="protein sequence ID" value="GBG28286.1"/>
    <property type="molecule type" value="Genomic_DNA"/>
</dbReference>
<feature type="disulfide bond" evidence="4">
    <location>
        <begin position="424"/>
        <end position="433"/>
    </location>
</feature>
<comment type="caution">
    <text evidence="4">Lacks conserved residue(s) required for the propagation of feature annotation.</text>
</comment>
<feature type="disulfide bond" evidence="4">
    <location>
        <begin position="55"/>
        <end position="65"/>
    </location>
</feature>
<gene>
    <name evidence="7" type="ORF">FCC1311_045092</name>
</gene>
<dbReference type="PRINTS" id="PR00011">
    <property type="entry name" value="EGFLAMININ"/>
</dbReference>
<evidence type="ECO:0000256" key="4">
    <source>
        <dbReference type="PROSITE-ProRule" id="PRU00076"/>
    </source>
</evidence>
<organism evidence="7 8">
    <name type="scientific">Hondaea fermentalgiana</name>
    <dbReference type="NCBI Taxonomy" id="2315210"/>
    <lineage>
        <taxon>Eukaryota</taxon>
        <taxon>Sar</taxon>
        <taxon>Stramenopiles</taxon>
        <taxon>Bigyra</taxon>
        <taxon>Labyrinthulomycetes</taxon>
        <taxon>Thraustochytrida</taxon>
        <taxon>Thraustochytriidae</taxon>
        <taxon>Hondaea</taxon>
    </lineage>
</organism>
<protein>
    <submittedName>
        <fullName evidence="7">Multiple epidermal growth factor-like domains protein 10</fullName>
    </submittedName>
</protein>
<accession>A0A2R5GB99</accession>
<dbReference type="InterPro" id="IPR051216">
    <property type="entry name" value="Teneurin"/>
</dbReference>
<dbReference type="SMART" id="SM00181">
    <property type="entry name" value="EGF"/>
    <property type="match status" value="5"/>
</dbReference>
<keyword evidence="8" id="KW-1185">Reference proteome</keyword>
<dbReference type="OrthoDB" id="6130531at2759"/>
<dbReference type="InterPro" id="IPR000742">
    <property type="entry name" value="EGF"/>
</dbReference>
<proteinExistence type="predicted"/>
<reference evidence="7 8" key="1">
    <citation type="submission" date="2017-12" db="EMBL/GenBank/DDBJ databases">
        <title>Sequencing, de novo assembly and annotation of complete genome of a new Thraustochytrid species, strain FCC1311.</title>
        <authorList>
            <person name="Sedici K."/>
            <person name="Godart F."/>
            <person name="Aiese Cigliano R."/>
            <person name="Sanseverino W."/>
            <person name="Barakat M."/>
            <person name="Ortet P."/>
            <person name="Marechal E."/>
            <person name="Cagnac O."/>
            <person name="Amato A."/>
        </authorList>
    </citation>
    <scope>NUCLEOTIDE SEQUENCE [LARGE SCALE GENOMIC DNA]</scope>
</reference>
<evidence type="ECO:0000313" key="8">
    <source>
        <dbReference type="Proteomes" id="UP000241890"/>
    </source>
</evidence>
<feature type="domain" description="EGF-like" evidence="6">
    <location>
        <begin position="107"/>
        <end position="141"/>
    </location>
</feature>
<evidence type="ECO:0000256" key="1">
    <source>
        <dbReference type="ARBA" id="ARBA00022536"/>
    </source>
</evidence>
<feature type="domain" description="EGF-like" evidence="6">
    <location>
        <begin position="401"/>
        <end position="434"/>
    </location>
</feature>
<dbReference type="PROSITE" id="PS01186">
    <property type="entry name" value="EGF_2"/>
    <property type="match status" value="4"/>
</dbReference>
<dbReference type="InParanoid" id="A0A2R5GB99"/>
<dbReference type="Proteomes" id="UP000241890">
    <property type="component" value="Unassembled WGS sequence"/>
</dbReference>
<dbReference type="InterPro" id="IPR002049">
    <property type="entry name" value="LE_dom"/>
</dbReference>
<dbReference type="AlphaFoldDB" id="A0A2R5GB99"/>
<feature type="disulfide bond" evidence="4">
    <location>
        <begin position="131"/>
        <end position="140"/>
    </location>
</feature>
<keyword evidence="3 4" id="KW-1015">Disulfide bond</keyword>
<evidence type="ECO:0000259" key="6">
    <source>
        <dbReference type="PROSITE" id="PS50026"/>
    </source>
</evidence>